<dbReference type="PANTHER" id="PTHR48079:SF6">
    <property type="entry name" value="NAD(P)-BINDING DOMAIN-CONTAINING PROTEIN-RELATED"/>
    <property type="match status" value="1"/>
</dbReference>
<dbReference type="CDD" id="cd07812">
    <property type="entry name" value="SRPBCC"/>
    <property type="match status" value="1"/>
</dbReference>
<accession>A0A4R1HJW4</accession>
<dbReference type="Proteomes" id="UP000295560">
    <property type="component" value="Unassembled WGS sequence"/>
</dbReference>
<organism evidence="2 3">
    <name type="scientific">Pseudonocardia endophytica</name>
    <dbReference type="NCBI Taxonomy" id="401976"/>
    <lineage>
        <taxon>Bacteria</taxon>
        <taxon>Bacillati</taxon>
        <taxon>Actinomycetota</taxon>
        <taxon>Actinomycetes</taxon>
        <taxon>Pseudonocardiales</taxon>
        <taxon>Pseudonocardiaceae</taxon>
        <taxon>Pseudonocardia</taxon>
    </lineage>
</organism>
<dbReference type="PANTHER" id="PTHR48079">
    <property type="entry name" value="PROTEIN YEEZ"/>
    <property type="match status" value="1"/>
</dbReference>
<dbReference type="GO" id="GO:0004029">
    <property type="term" value="F:aldehyde dehydrogenase (NAD+) activity"/>
    <property type="evidence" value="ECO:0007669"/>
    <property type="project" value="TreeGrafter"/>
</dbReference>
<dbReference type="SUPFAM" id="SSF51735">
    <property type="entry name" value="NAD(P)-binding Rossmann-fold domains"/>
    <property type="match status" value="1"/>
</dbReference>
<dbReference type="Gene3D" id="3.40.50.720">
    <property type="entry name" value="NAD(P)-binding Rossmann-like Domain"/>
    <property type="match status" value="1"/>
</dbReference>
<dbReference type="SUPFAM" id="SSF55961">
    <property type="entry name" value="Bet v1-like"/>
    <property type="match status" value="1"/>
</dbReference>
<dbReference type="InterPro" id="IPR016040">
    <property type="entry name" value="NAD(P)-bd_dom"/>
</dbReference>
<protein>
    <submittedName>
        <fullName evidence="2">Uncharacterized protein YbjT (DUF2867 family)</fullName>
    </submittedName>
</protein>
<sequence length="484" mass="51612">MRVLVVGATGYIGSRLVPRLLAAGHAVRVLVRTPSRLDGHAWAPDRVEVRVGDATDAATVASACRGTDAVVHLVHAMDGPGYAERDRAAARALADGAAEAGVGRIVYLGGLQPDAPDGEVSGHLSSRREVGDILLDGPVPTVVLRAGIVVGTGSASFEMIRHLTETAMNGPLVLPLPDRLWNRIQPVAVDDVLHAVVGCLRLPSDVHGAFDVGGPEVLTYHGLMAGYAEVAGLAQPLPLPVPVSAPRLTARAVSALTPVGRGLAEPLVESMRHELVCDKESLDELWHLVGEPPGGPTPYAEAVRRALDEDGDAGRGAADPPGAGPLELVSEHAHDVHAPARAVWAVIETLGGDTGWYTVPGVWTVRGWLDRLAGGPGDRRTRPSRFAPGEALDWWRIEEVDPGRRLQLRAEAKMPGTARLELRVEETGRRTSRYVQRVTFRPRGMAGRAYWFAVQPASRFVFAVMARTIAGVAVTRHRQAVRAL</sequence>
<reference evidence="2 3" key="1">
    <citation type="submission" date="2019-03" db="EMBL/GenBank/DDBJ databases">
        <title>Sequencing the genomes of 1000 actinobacteria strains.</title>
        <authorList>
            <person name="Klenk H.-P."/>
        </authorList>
    </citation>
    <scope>NUCLEOTIDE SEQUENCE [LARGE SCALE GENOMIC DNA]</scope>
    <source>
        <strain evidence="2 3">DSM 44969</strain>
    </source>
</reference>
<evidence type="ECO:0000313" key="3">
    <source>
        <dbReference type="Proteomes" id="UP000295560"/>
    </source>
</evidence>
<dbReference type="Pfam" id="PF11066">
    <property type="entry name" value="DUF2867"/>
    <property type="match status" value="1"/>
</dbReference>
<dbReference type="Pfam" id="PF13460">
    <property type="entry name" value="NAD_binding_10"/>
    <property type="match status" value="1"/>
</dbReference>
<dbReference type="GO" id="GO:0005737">
    <property type="term" value="C:cytoplasm"/>
    <property type="evidence" value="ECO:0007669"/>
    <property type="project" value="TreeGrafter"/>
</dbReference>
<name>A0A4R1HJW4_PSEEN</name>
<dbReference type="EMBL" id="SMFZ01000002">
    <property type="protein sequence ID" value="TCK22674.1"/>
    <property type="molecule type" value="Genomic_DNA"/>
</dbReference>
<dbReference type="OrthoDB" id="9774199at2"/>
<evidence type="ECO:0000313" key="2">
    <source>
        <dbReference type="EMBL" id="TCK22674.1"/>
    </source>
</evidence>
<dbReference type="InterPro" id="IPR023393">
    <property type="entry name" value="START-like_dom_sf"/>
</dbReference>
<dbReference type="InterPro" id="IPR021295">
    <property type="entry name" value="DUF2867"/>
</dbReference>
<proteinExistence type="predicted"/>
<dbReference type="RefSeq" id="WP_132431700.1">
    <property type="nucleotide sequence ID" value="NZ_SMFZ01000002.1"/>
</dbReference>
<dbReference type="InterPro" id="IPR051783">
    <property type="entry name" value="NAD(P)-dependent_oxidoreduct"/>
</dbReference>
<comment type="caution">
    <text evidence="2">The sequence shown here is derived from an EMBL/GenBank/DDBJ whole genome shotgun (WGS) entry which is preliminary data.</text>
</comment>
<keyword evidence="3" id="KW-1185">Reference proteome</keyword>
<feature type="domain" description="NAD(P)-binding" evidence="1">
    <location>
        <begin position="7"/>
        <end position="114"/>
    </location>
</feature>
<dbReference type="AlphaFoldDB" id="A0A4R1HJW4"/>
<evidence type="ECO:0000259" key="1">
    <source>
        <dbReference type="Pfam" id="PF13460"/>
    </source>
</evidence>
<dbReference type="Gene3D" id="3.30.530.20">
    <property type="match status" value="1"/>
</dbReference>
<dbReference type="InterPro" id="IPR036291">
    <property type="entry name" value="NAD(P)-bd_dom_sf"/>
</dbReference>
<gene>
    <name evidence="2" type="ORF">EV378_6682</name>
</gene>